<keyword evidence="1" id="KW-0812">Transmembrane</keyword>
<feature type="transmembrane region" description="Helical" evidence="1">
    <location>
        <begin position="7"/>
        <end position="26"/>
    </location>
</feature>
<dbReference type="Gene3D" id="3.40.50.300">
    <property type="entry name" value="P-loop containing nucleotide triphosphate hydrolases"/>
    <property type="match status" value="1"/>
</dbReference>
<dbReference type="AlphaFoldDB" id="H2XY47"/>
<dbReference type="GeneTree" id="ENSGT00940000164976"/>
<dbReference type="PANTHER" id="PTHR10704">
    <property type="entry name" value="CARBOHYDRATE SULFOTRANSFERASE"/>
    <property type="match status" value="1"/>
</dbReference>
<reference evidence="2" key="3">
    <citation type="submission" date="2025-09" db="UniProtKB">
        <authorList>
            <consortium name="Ensembl"/>
        </authorList>
    </citation>
    <scope>IDENTIFICATION</scope>
</reference>
<protein>
    <recommendedName>
        <fullName evidence="4">Sulfotransferase</fullName>
    </recommendedName>
</protein>
<evidence type="ECO:0008006" key="4">
    <source>
        <dbReference type="Google" id="ProtNLM"/>
    </source>
</evidence>
<dbReference type="HOGENOM" id="CLU_1253131_0_0_1"/>
<dbReference type="InterPro" id="IPR027417">
    <property type="entry name" value="P-loop_NTPase"/>
</dbReference>
<dbReference type="SUPFAM" id="SSF52540">
    <property type="entry name" value="P-loop containing nucleoside triphosphate hydrolases"/>
    <property type="match status" value="1"/>
</dbReference>
<sequence length="221" mass="25651">MRRWKKLKLFQLLMLFIICASLWLYYVRYRNVDKKIVTVRNITAVKFSFEDERDYNVIDNIRSFNLHNDKVIMNALNAAAANTNQSTSFMDDMRRRGLVILTSMRTGSSFTGQLFNQNPDVFYFFEPLFPLQDRCDVNLQEKISTLVSALTCKMKKIVEIIEHSLSEAKSLVHKSSDKDHLKRRITNLMKCKQSSVCFRSSTKALCTKDLCPSTNTCSKCN</sequence>
<dbReference type="FunFam" id="3.40.50.300:FF:004903">
    <property type="entry name" value="Uncharacterized protein"/>
    <property type="match status" value="1"/>
</dbReference>
<accession>H2XY47</accession>
<reference evidence="2" key="2">
    <citation type="submission" date="2025-08" db="UniProtKB">
        <authorList>
            <consortium name="Ensembl"/>
        </authorList>
    </citation>
    <scope>IDENTIFICATION</scope>
</reference>
<proteinExistence type="predicted"/>
<keyword evidence="1" id="KW-1133">Transmembrane helix</keyword>
<name>H2XY47_CIOIN</name>
<evidence type="ECO:0000313" key="3">
    <source>
        <dbReference type="Proteomes" id="UP000008144"/>
    </source>
</evidence>
<evidence type="ECO:0000313" key="2">
    <source>
        <dbReference type="Ensembl" id="ENSCINP00000034581.1"/>
    </source>
</evidence>
<reference evidence="3" key="1">
    <citation type="journal article" date="2002" name="Science">
        <title>The draft genome of Ciona intestinalis: insights into chordate and vertebrate origins.</title>
        <authorList>
            <person name="Dehal P."/>
            <person name="Satou Y."/>
            <person name="Campbell R.K."/>
            <person name="Chapman J."/>
            <person name="Degnan B."/>
            <person name="De Tomaso A."/>
            <person name="Davidson B."/>
            <person name="Di Gregorio A."/>
            <person name="Gelpke M."/>
            <person name="Goodstein D.M."/>
            <person name="Harafuji N."/>
            <person name="Hastings K.E."/>
            <person name="Ho I."/>
            <person name="Hotta K."/>
            <person name="Huang W."/>
            <person name="Kawashima T."/>
            <person name="Lemaire P."/>
            <person name="Martinez D."/>
            <person name="Meinertzhagen I.A."/>
            <person name="Necula S."/>
            <person name="Nonaka M."/>
            <person name="Putnam N."/>
            <person name="Rash S."/>
            <person name="Saiga H."/>
            <person name="Satake M."/>
            <person name="Terry A."/>
            <person name="Yamada L."/>
            <person name="Wang H.G."/>
            <person name="Awazu S."/>
            <person name="Azumi K."/>
            <person name="Boore J."/>
            <person name="Branno M."/>
            <person name="Chin-Bow S."/>
            <person name="DeSantis R."/>
            <person name="Doyle S."/>
            <person name="Francino P."/>
            <person name="Keys D.N."/>
            <person name="Haga S."/>
            <person name="Hayashi H."/>
            <person name="Hino K."/>
            <person name="Imai K.S."/>
            <person name="Inaba K."/>
            <person name="Kano S."/>
            <person name="Kobayashi K."/>
            <person name="Kobayashi M."/>
            <person name="Lee B.I."/>
            <person name="Makabe K.W."/>
            <person name="Manohar C."/>
            <person name="Matassi G."/>
            <person name="Medina M."/>
            <person name="Mochizuki Y."/>
            <person name="Mount S."/>
            <person name="Morishita T."/>
            <person name="Miura S."/>
            <person name="Nakayama A."/>
            <person name="Nishizaka S."/>
            <person name="Nomoto H."/>
            <person name="Ohta F."/>
            <person name="Oishi K."/>
            <person name="Rigoutsos I."/>
            <person name="Sano M."/>
            <person name="Sasaki A."/>
            <person name="Sasakura Y."/>
            <person name="Shoguchi E."/>
            <person name="Shin-i T."/>
            <person name="Spagnuolo A."/>
            <person name="Stainier D."/>
            <person name="Suzuki M.M."/>
            <person name="Tassy O."/>
            <person name="Takatori N."/>
            <person name="Tokuoka M."/>
            <person name="Yagi K."/>
            <person name="Yoshizaki F."/>
            <person name="Wada S."/>
            <person name="Zhang C."/>
            <person name="Hyatt P.D."/>
            <person name="Larimer F."/>
            <person name="Detter C."/>
            <person name="Doggett N."/>
            <person name="Glavina T."/>
            <person name="Hawkins T."/>
            <person name="Richardson P."/>
            <person name="Lucas S."/>
            <person name="Kohara Y."/>
            <person name="Levine M."/>
            <person name="Satoh N."/>
            <person name="Rokhsar D.S."/>
        </authorList>
    </citation>
    <scope>NUCLEOTIDE SEQUENCE [LARGE SCALE GENOMIC DNA]</scope>
</reference>
<dbReference type="Ensembl" id="ENSCINT00000031392.1">
    <property type="protein sequence ID" value="ENSCINP00000034581.1"/>
    <property type="gene ID" value="ENSCING00000024444.1"/>
</dbReference>
<dbReference type="Proteomes" id="UP000008144">
    <property type="component" value="Unassembled WGS sequence"/>
</dbReference>
<dbReference type="InterPro" id="IPR051135">
    <property type="entry name" value="Gal/GlcNAc/GalNAc_ST"/>
</dbReference>
<evidence type="ECO:0000256" key="1">
    <source>
        <dbReference type="SAM" id="Phobius"/>
    </source>
</evidence>
<keyword evidence="3" id="KW-1185">Reference proteome</keyword>
<keyword evidence="1" id="KW-0472">Membrane</keyword>
<dbReference type="PANTHER" id="PTHR10704:SF71">
    <property type="entry name" value="CARBOHYDRATE SULFOTRANSFERASE 1-LIKE"/>
    <property type="match status" value="1"/>
</dbReference>
<organism evidence="2 3">
    <name type="scientific">Ciona intestinalis</name>
    <name type="common">Transparent sea squirt</name>
    <name type="synonym">Ascidia intestinalis</name>
    <dbReference type="NCBI Taxonomy" id="7719"/>
    <lineage>
        <taxon>Eukaryota</taxon>
        <taxon>Metazoa</taxon>
        <taxon>Chordata</taxon>
        <taxon>Tunicata</taxon>
        <taxon>Ascidiacea</taxon>
        <taxon>Phlebobranchia</taxon>
        <taxon>Cionidae</taxon>
        <taxon>Ciona</taxon>
    </lineage>
</organism>
<dbReference type="InParanoid" id="H2XY47"/>